<dbReference type="EMBL" id="UINC01009391">
    <property type="protein sequence ID" value="SVA42109.1"/>
    <property type="molecule type" value="Genomic_DNA"/>
</dbReference>
<organism evidence="3">
    <name type="scientific">marine metagenome</name>
    <dbReference type="NCBI Taxonomy" id="408172"/>
    <lineage>
        <taxon>unclassified sequences</taxon>
        <taxon>metagenomes</taxon>
        <taxon>ecological metagenomes</taxon>
    </lineage>
</organism>
<dbReference type="InterPro" id="IPR016161">
    <property type="entry name" value="Ald_DH/histidinol_DH"/>
</dbReference>
<dbReference type="SUPFAM" id="SSF53720">
    <property type="entry name" value="ALDH-like"/>
    <property type="match status" value="1"/>
</dbReference>
<dbReference type="InterPro" id="IPR015590">
    <property type="entry name" value="Aldehyde_DH_dom"/>
</dbReference>
<dbReference type="PROSITE" id="PS00687">
    <property type="entry name" value="ALDEHYDE_DEHYDR_GLU"/>
    <property type="match status" value="1"/>
</dbReference>
<dbReference type="GO" id="GO:0016620">
    <property type="term" value="F:oxidoreductase activity, acting on the aldehyde or oxo group of donors, NAD or NADP as acceptor"/>
    <property type="evidence" value="ECO:0007669"/>
    <property type="project" value="InterPro"/>
</dbReference>
<dbReference type="InterPro" id="IPR016163">
    <property type="entry name" value="Ald_DH_C"/>
</dbReference>
<protein>
    <recommendedName>
        <fullName evidence="2">Aldehyde dehydrogenase domain-containing protein</fullName>
    </recommendedName>
</protein>
<dbReference type="InterPro" id="IPR029510">
    <property type="entry name" value="Ald_DH_CS_GLU"/>
</dbReference>
<keyword evidence="1" id="KW-0560">Oxidoreductase</keyword>
<dbReference type="Gene3D" id="3.40.605.10">
    <property type="entry name" value="Aldehyde Dehydrogenase, Chain A, domain 1"/>
    <property type="match status" value="1"/>
</dbReference>
<dbReference type="PANTHER" id="PTHR11699">
    <property type="entry name" value="ALDEHYDE DEHYDROGENASE-RELATED"/>
    <property type="match status" value="1"/>
</dbReference>
<gene>
    <name evidence="3" type="ORF">METZ01_LOCUS94963</name>
</gene>
<dbReference type="CDD" id="cd07102">
    <property type="entry name" value="ALDH_EDX86601"/>
    <property type="match status" value="1"/>
</dbReference>
<evidence type="ECO:0000313" key="3">
    <source>
        <dbReference type="EMBL" id="SVA42109.1"/>
    </source>
</evidence>
<dbReference type="Pfam" id="PF00171">
    <property type="entry name" value="Aldedh"/>
    <property type="match status" value="1"/>
</dbReference>
<dbReference type="Gene3D" id="3.40.309.10">
    <property type="entry name" value="Aldehyde Dehydrogenase, Chain A, domain 2"/>
    <property type="match status" value="1"/>
</dbReference>
<reference evidence="3" key="1">
    <citation type="submission" date="2018-05" db="EMBL/GenBank/DDBJ databases">
        <authorList>
            <person name="Lanie J.A."/>
            <person name="Ng W.-L."/>
            <person name="Kazmierczak K.M."/>
            <person name="Andrzejewski T.M."/>
            <person name="Davidsen T.M."/>
            <person name="Wayne K.J."/>
            <person name="Tettelin H."/>
            <person name="Glass J.I."/>
            <person name="Rusch D."/>
            <person name="Podicherti R."/>
            <person name="Tsui H.-C.T."/>
            <person name="Winkler M.E."/>
        </authorList>
    </citation>
    <scope>NUCLEOTIDE SEQUENCE</scope>
</reference>
<dbReference type="AlphaFoldDB" id="A0A381VP71"/>
<sequence length="459" mass="50519">MINKLELINPFNGEKFRELTYHSWQEVESLLITAGNSQQEWKHTEISERIQLVKDAMDYFHKNQKTIADDITRQMGKPITQSMSEVTGMIHRSDVCCTLAEDALKNITLTEADGLRRFIKREPLGVILDIAAWNYPLLIAVNVVVPAVLAGNSVAIKHSSLTPLCGKAFEDAFKFAGAPDGLVTSLIMEHQTTEQVIQSGLIQHLAFTGSVTGGRRVKTSVGSQFIETGLELGGKDPAYIREDANLDKVIPAVMDGVFYNAGQSCCAVERIYVHHTLFDTFLSRAIQYMNALNIGNPMEETTDLGPMAQLSGVETAIAQINDAETKGADVHYYRGNVPEGSHFLPPAILTNVNHQMDIMQEESFGPIVGIMPVQSDADAIKLMNDSPYGLTASVWTKDAEKAIEIGNQIETGTFYMNRCDVLDPALPWVGVKDSGKGCTLSTLGIQEMTRPKAFNMKFD</sequence>
<dbReference type="FunFam" id="3.40.309.10:FF:000009">
    <property type="entry name" value="Aldehyde dehydrogenase A"/>
    <property type="match status" value="1"/>
</dbReference>
<proteinExistence type="predicted"/>
<dbReference type="InterPro" id="IPR016160">
    <property type="entry name" value="Ald_DH_CS_CYS"/>
</dbReference>
<dbReference type="PROSITE" id="PS00070">
    <property type="entry name" value="ALDEHYDE_DEHYDR_CYS"/>
    <property type="match status" value="1"/>
</dbReference>
<evidence type="ECO:0000259" key="2">
    <source>
        <dbReference type="Pfam" id="PF00171"/>
    </source>
</evidence>
<name>A0A381VP71_9ZZZZ</name>
<evidence type="ECO:0000256" key="1">
    <source>
        <dbReference type="ARBA" id="ARBA00023002"/>
    </source>
</evidence>
<accession>A0A381VP71</accession>
<feature type="domain" description="Aldehyde dehydrogenase" evidence="2">
    <location>
        <begin position="4"/>
        <end position="453"/>
    </location>
</feature>
<dbReference type="InterPro" id="IPR016162">
    <property type="entry name" value="Ald_DH_N"/>
</dbReference>